<dbReference type="SUPFAM" id="SSF161098">
    <property type="entry name" value="MetI-like"/>
    <property type="match status" value="1"/>
</dbReference>
<comment type="caution">
    <text evidence="9">The sequence shown here is derived from an EMBL/GenBank/DDBJ whole genome shotgun (WGS) entry which is preliminary data.</text>
</comment>
<reference evidence="9" key="1">
    <citation type="submission" date="2019-08" db="EMBL/GenBank/DDBJ databases">
        <authorList>
            <person name="Kucharzyk K."/>
            <person name="Murdoch R.W."/>
            <person name="Higgins S."/>
            <person name="Loffler F."/>
        </authorList>
    </citation>
    <scope>NUCLEOTIDE SEQUENCE</scope>
</reference>
<proteinExistence type="predicted"/>
<dbReference type="CDD" id="cd06261">
    <property type="entry name" value="TM_PBP2"/>
    <property type="match status" value="1"/>
</dbReference>
<dbReference type="InterPro" id="IPR000515">
    <property type="entry name" value="MetI-like"/>
</dbReference>
<sequence length="111" mass="12108">MEYITSAKAIGLKPINIIMKHISPNIMAPFMVQITLALSGAILTEASMSFLGLGIQPPNPSWGSMLNASRSYMELAPWTAIFPAVFIICTILSFNILGDSLRDILDPKLKL</sequence>
<keyword evidence="4 7" id="KW-0812">Transmembrane</keyword>
<keyword evidence="6 7" id="KW-0472">Membrane</keyword>
<evidence type="ECO:0000313" key="9">
    <source>
        <dbReference type="EMBL" id="MPN25629.1"/>
    </source>
</evidence>
<feature type="domain" description="ABC transmembrane type-1" evidence="8">
    <location>
        <begin position="1"/>
        <end position="98"/>
    </location>
</feature>
<accession>A0A645GIJ9</accession>
<feature type="transmembrane region" description="Helical" evidence="7">
    <location>
        <begin position="30"/>
        <end position="55"/>
    </location>
</feature>
<evidence type="ECO:0000259" key="8">
    <source>
        <dbReference type="PROSITE" id="PS50928"/>
    </source>
</evidence>
<dbReference type="InterPro" id="IPR050366">
    <property type="entry name" value="BP-dependent_transpt_permease"/>
</dbReference>
<evidence type="ECO:0000256" key="4">
    <source>
        <dbReference type="ARBA" id="ARBA00022692"/>
    </source>
</evidence>
<comment type="subcellular location">
    <subcellularLocation>
        <location evidence="1">Cell membrane</location>
        <topology evidence="1">Multi-pass membrane protein</topology>
    </subcellularLocation>
</comment>
<evidence type="ECO:0000256" key="5">
    <source>
        <dbReference type="ARBA" id="ARBA00022989"/>
    </source>
</evidence>
<organism evidence="9">
    <name type="scientific">bioreactor metagenome</name>
    <dbReference type="NCBI Taxonomy" id="1076179"/>
    <lineage>
        <taxon>unclassified sequences</taxon>
        <taxon>metagenomes</taxon>
        <taxon>ecological metagenomes</taxon>
    </lineage>
</organism>
<name>A0A645GIJ9_9ZZZZ</name>
<gene>
    <name evidence="9" type="primary">gsiD_43</name>
    <name evidence="9" type="ORF">SDC9_173041</name>
</gene>
<dbReference type="Pfam" id="PF00528">
    <property type="entry name" value="BPD_transp_1"/>
    <property type="match status" value="1"/>
</dbReference>
<dbReference type="GO" id="GO:0005886">
    <property type="term" value="C:plasma membrane"/>
    <property type="evidence" value="ECO:0007669"/>
    <property type="project" value="UniProtKB-SubCell"/>
</dbReference>
<dbReference type="Gene3D" id="1.10.3720.10">
    <property type="entry name" value="MetI-like"/>
    <property type="match status" value="1"/>
</dbReference>
<dbReference type="PANTHER" id="PTHR43386:SF1">
    <property type="entry name" value="D,D-DIPEPTIDE TRANSPORT SYSTEM PERMEASE PROTEIN DDPC-RELATED"/>
    <property type="match status" value="1"/>
</dbReference>
<feature type="transmembrane region" description="Helical" evidence="7">
    <location>
        <begin position="75"/>
        <end position="98"/>
    </location>
</feature>
<keyword evidence="5 7" id="KW-1133">Transmembrane helix</keyword>
<protein>
    <submittedName>
        <fullName evidence="9">Glutathione transport system permease protein GsiD</fullName>
    </submittedName>
</protein>
<dbReference type="EMBL" id="VSSQ01074865">
    <property type="protein sequence ID" value="MPN25629.1"/>
    <property type="molecule type" value="Genomic_DNA"/>
</dbReference>
<dbReference type="PROSITE" id="PS50928">
    <property type="entry name" value="ABC_TM1"/>
    <property type="match status" value="1"/>
</dbReference>
<dbReference type="GO" id="GO:0055085">
    <property type="term" value="P:transmembrane transport"/>
    <property type="evidence" value="ECO:0007669"/>
    <property type="project" value="InterPro"/>
</dbReference>
<dbReference type="AlphaFoldDB" id="A0A645GIJ9"/>
<keyword evidence="2" id="KW-0813">Transport</keyword>
<evidence type="ECO:0000256" key="2">
    <source>
        <dbReference type="ARBA" id="ARBA00022448"/>
    </source>
</evidence>
<evidence type="ECO:0000256" key="1">
    <source>
        <dbReference type="ARBA" id="ARBA00004651"/>
    </source>
</evidence>
<evidence type="ECO:0000256" key="3">
    <source>
        <dbReference type="ARBA" id="ARBA00022475"/>
    </source>
</evidence>
<keyword evidence="3" id="KW-1003">Cell membrane</keyword>
<evidence type="ECO:0000256" key="7">
    <source>
        <dbReference type="SAM" id="Phobius"/>
    </source>
</evidence>
<dbReference type="PANTHER" id="PTHR43386">
    <property type="entry name" value="OLIGOPEPTIDE TRANSPORT SYSTEM PERMEASE PROTEIN APPC"/>
    <property type="match status" value="1"/>
</dbReference>
<dbReference type="InterPro" id="IPR035906">
    <property type="entry name" value="MetI-like_sf"/>
</dbReference>
<evidence type="ECO:0000256" key="6">
    <source>
        <dbReference type="ARBA" id="ARBA00023136"/>
    </source>
</evidence>